<proteinExistence type="predicted"/>
<feature type="transmembrane region" description="Helical" evidence="13">
    <location>
        <begin position="77"/>
        <end position="95"/>
    </location>
</feature>
<feature type="transmembrane region" description="Helical" evidence="13">
    <location>
        <begin position="125"/>
        <end position="144"/>
    </location>
</feature>
<keyword evidence="13" id="KW-0812">Transmembrane</keyword>
<sequence>MKNFLVRFLRLNDTTVPLENKLSDIVTFGTFVSVGVGLIQNILIGIHWFVNSMLAITMLVSAICFYQSRFKNNYRSIRPFFLATIGTFLSISWFANYGVRGPSIILMNLFAVLGALLIKKERNTLFFIGLGILTTILLLIELYYPQSLHTYDSDFQWQMDLFNTYIFGIVFLALTISFFKSSYEEDREVLVETTDRLERSQEEMLKEKEKAEKAERAKTEFLANMSHEIRTPLNSIIGTADLLNETELSGRQQEYLETISISSRHLLNLVSDVLDMSRIDQGRLFLENQDFQLSVLLESTLKLFRNEPKISGKQLFLNLEIAPGTPEHLRGDSYRLRQIVVNLVSNAIKFSNTGNIRIKVSKKQAELPPGKIGIQFEVIDPGVGIQKEDLPKLFRPFSEIKTSTVHPFKGAGLGLAISQTIIQLMGGEISVSSSPGVGSTFAFFALFEAGLPPVQVPDTPEGVEGKMADIYPLSILVVEDNMLNQKLILRIMEHFGYQIDIVENGREALHKLNTQVYDLIFMDVQMPELDGIETTQALRQMPINQPYIVAMTAAAAPEDQEACFAAGMNDYVVKPISMTKIRALIPKWSEGVKKSEK</sequence>
<evidence type="ECO:0000313" key="16">
    <source>
        <dbReference type="EMBL" id="AEE49322.1"/>
    </source>
</evidence>
<dbReference type="eggNOG" id="COG0784">
    <property type="taxonomic scope" value="Bacteria"/>
</dbReference>
<keyword evidence="12" id="KW-0175">Coiled coil</keyword>
<dbReference type="InterPro" id="IPR001789">
    <property type="entry name" value="Sig_transdc_resp-reg_receiver"/>
</dbReference>
<dbReference type="EC" id="2.7.13.3" evidence="2"/>
<dbReference type="SUPFAM" id="SSF47384">
    <property type="entry name" value="Homodimeric domain of signal transducing histidine kinase"/>
    <property type="match status" value="1"/>
</dbReference>
<organism evidence="16 17">
    <name type="scientific">Haliscomenobacter hydrossis (strain ATCC 27775 / DSM 1100 / LMG 10767 / O)</name>
    <dbReference type="NCBI Taxonomy" id="760192"/>
    <lineage>
        <taxon>Bacteria</taxon>
        <taxon>Pseudomonadati</taxon>
        <taxon>Bacteroidota</taxon>
        <taxon>Saprospiria</taxon>
        <taxon>Saprospirales</taxon>
        <taxon>Haliscomenobacteraceae</taxon>
        <taxon>Haliscomenobacter</taxon>
    </lineage>
</organism>
<evidence type="ECO:0000256" key="10">
    <source>
        <dbReference type="ARBA" id="ARBA00068150"/>
    </source>
</evidence>
<dbReference type="PROSITE" id="PS50110">
    <property type="entry name" value="RESPONSE_REGULATORY"/>
    <property type="match status" value="1"/>
</dbReference>
<dbReference type="Gene3D" id="3.30.565.10">
    <property type="entry name" value="Histidine kinase-like ATPase, C-terminal domain"/>
    <property type="match status" value="1"/>
</dbReference>
<dbReference type="InterPro" id="IPR036890">
    <property type="entry name" value="HATPase_C_sf"/>
</dbReference>
<evidence type="ECO:0000256" key="4">
    <source>
        <dbReference type="ARBA" id="ARBA00022679"/>
    </source>
</evidence>
<comment type="catalytic activity">
    <reaction evidence="1">
        <text>ATP + protein L-histidine = ADP + protein N-phospho-L-histidine.</text>
        <dbReference type="EC" id="2.7.13.3"/>
    </reaction>
</comment>
<dbReference type="PANTHER" id="PTHR45339:SF1">
    <property type="entry name" value="HYBRID SIGNAL TRANSDUCTION HISTIDINE KINASE J"/>
    <property type="match status" value="1"/>
</dbReference>
<evidence type="ECO:0000256" key="9">
    <source>
        <dbReference type="ARBA" id="ARBA00064003"/>
    </source>
</evidence>
<dbReference type="GO" id="GO:0005524">
    <property type="term" value="F:ATP binding"/>
    <property type="evidence" value="ECO:0007669"/>
    <property type="project" value="UniProtKB-KW"/>
</dbReference>
<dbReference type="Gene3D" id="1.10.287.130">
    <property type="match status" value="1"/>
</dbReference>
<evidence type="ECO:0000256" key="1">
    <source>
        <dbReference type="ARBA" id="ARBA00000085"/>
    </source>
</evidence>
<dbReference type="PANTHER" id="PTHR45339">
    <property type="entry name" value="HYBRID SIGNAL TRANSDUCTION HISTIDINE KINASE J"/>
    <property type="match status" value="1"/>
</dbReference>
<dbReference type="Gene3D" id="3.40.50.2300">
    <property type="match status" value="1"/>
</dbReference>
<comment type="subunit">
    <text evidence="9">At low DSF concentrations, interacts with RpfF.</text>
</comment>
<dbReference type="HOGENOM" id="CLU_000445_114_75_10"/>
<keyword evidence="4" id="KW-0808">Transferase</keyword>
<dbReference type="eggNOG" id="COG2205">
    <property type="taxonomic scope" value="Bacteria"/>
</dbReference>
<dbReference type="Pfam" id="PF00512">
    <property type="entry name" value="HisKA"/>
    <property type="match status" value="1"/>
</dbReference>
<dbReference type="PRINTS" id="PR00344">
    <property type="entry name" value="BCTRLSENSOR"/>
</dbReference>
<evidence type="ECO:0000256" key="2">
    <source>
        <dbReference type="ARBA" id="ARBA00012438"/>
    </source>
</evidence>
<dbReference type="FunFam" id="3.30.565.10:FF:000010">
    <property type="entry name" value="Sensor histidine kinase RcsC"/>
    <property type="match status" value="1"/>
</dbReference>
<reference evidence="16 17" key="1">
    <citation type="journal article" date="2011" name="Stand. Genomic Sci.">
        <title>Complete genome sequence of Haliscomenobacter hydrossis type strain (O).</title>
        <authorList>
            <consortium name="US DOE Joint Genome Institute (JGI-PGF)"/>
            <person name="Daligault H."/>
            <person name="Lapidus A."/>
            <person name="Zeytun A."/>
            <person name="Nolan M."/>
            <person name="Lucas S."/>
            <person name="Del Rio T.G."/>
            <person name="Tice H."/>
            <person name="Cheng J.F."/>
            <person name="Tapia R."/>
            <person name="Han C."/>
            <person name="Goodwin L."/>
            <person name="Pitluck S."/>
            <person name="Liolios K."/>
            <person name="Pagani I."/>
            <person name="Ivanova N."/>
            <person name="Huntemann M."/>
            <person name="Mavromatis K."/>
            <person name="Mikhailova N."/>
            <person name="Pati A."/>
            <person name="Chen A."/>
            <person name="Palaniappan K."/>
            <person name="Land M."/>
            <person name="Hauser L."/>
            <person name="Brambilla E.M."/>
            <person name="Rohde M."/>
            <person name="Verbarg S."/>
            <person name="Goker M."/>
            <person name="Bristow J."/>
            <person name="Eisen J.A."/>
            <person name="Markowitz V."/>
            <person name="Hugenholtz P."/>
            <person name="Kyrpides N.C."/>
            <person name="Klenk H.P."/>
            <person name="Woyke T."/>
        </authorList>
    </citation>
    <scope>NUCLEOTIDE SEQUENCE [LARGE SCALE GENOMIC DNA]</scope>
    <source>
        <strain evidence="17">ATCC 27775 / DSM 1100 / LMG 10767 / O</strain>
    </source>
</reference>
<dbReference type="InterPro" id="IPR004358">
    <property type="entry name" value="Sig_transdc_His_kin-like_C"/>
</dbReference>
<dbReference type="SMART" id="SM00448">
    <property type="entry name" value="REC"/>
    <property type="match status" value="1"/>
</dbReference>
<accession>F4KXB4</accession>
<dbReference type="SMART" id="SM00388">
    <property type="entry name" value="HisKA"/>
    <property type="match status" value="1"/>
</dbReference>
<dbReference type="PROSITE" id="PS50109">
    <property type="entry name" value="HIS_KIN"/>
    <property type="match status" value="1"/>
</dbReference>
<reference key="2">
    <citation type="submission" date="2011-04" db="EMBL/GenBank/DDBJ databases">
        <title>Complete sequence of chromosome of Haliscomenobacter hydrossis DSM 1100.</title>
        <authorList>
            <consortium name="US DOE Joint Genome Institute (JGI-PGF)"/>
            <person name="Lucas S."/>
            <person name="Han J."/>
            <person name="Lapidus A."/>
            <person name="Bruce D."/>
            <person name="Goodwin L."/>
            <person name="Pitluck S."/>
            <person name="Peters L."/>
            <person name="Kyrpides N."/>
            <person name="Mavromatis K."/>
            <person name="Ivanova N."/>
            <person name="Ovchinnikova G."/>
            <person name="Pagani I."/>
            <person name="Daligault H."/>
            <person name="Detter J.C."/>
            <person name="Han C."/>
            <person name="Land M."/>
            <person name="Hauser L."/>
            <person name="Markowitz V."/>
            <person name="Cheng J.-F."/>
            <person name="Hugenholtz P."/>
            <person name="Woyke T."/>
            <person name="Wu D."/>
            <person name="Verbarg S."/>
            <person name="Frueling A."/>
            <person name="Brambilla E."/>
            <person name="Klenk H.-P."/>
            <person name="Eisen J.A."/>
        </authorList>
    </citation>
    <scope>NUCLEOTIDE SEQUENCE</scope>
    <source>
        <strain>DSM 1100</strain>
    </source>
</reference>
<keyword evidence="13" id="KW-1133">Transmembrane helix</keyword>
<feature type="domain" description="Response regulatory" evidence="15">
    <location>
        <begin position="474"/>
        <end position="589"/>
    </location>
</feature>
<evidence type="ECO:0000256" key="8">
    <source>
        <dbReference type="ARBA" id="ARBA00023012"/>
    </source>
</evidence>
<keyword evidence="17" id="KW-1185">Reference proteome</keyword>
<dbReference type="CDD" id="cd17546">
    <property type="entry name" value="REC_hyHK_CKI1_RcsC-like"/>
    <property type="match status" value="1"/>
</dbReference>
<gene>
    <name evidence="16" type="ordered locus">Halhy_1428</name>
</gene>
<feature type="transmembrane region" description="Helical" evidence="13">
    <location>
        <begin position="101"/>
        <end position="118"/>
    </location>
</feature>
<dbReference type="Proteomes" id="UP000008461">
    <property type="component" value="Chromosome"/>
</dbReference>
<dbReference type="RefSeq" id="WP_013763876.1">
    <property type="nucleotide sequence ID" value="NC_015510.1"/>
</dbReference>
<dbReference type="CDD" id="cd00082">
    <property type="entry name" value="HisKA"/>
    <property type="match status" value="1"/>
</dbReference>
<dbReference type="InterPro" id="IPR003661">
    <property type="entry name" value="HisK_dim/P_dom"/>
</dbReference>
<dbReference type="Pfam" id="PF02518">
    <property type="entry name" value="HATPase_c"/>
    <property type="match status" value="1"/>
</dbReference>
<evidence type="ECO:0000256" key="7">
    <source>
        <dbReference type="ARBA" id="ARBA00022840"/>
    </source>
</evidence>
<evidence type="ECO:0000256" key="11">
    <source>
        <dbReference type="PROSITE-ProRule" id="PRU00169"/>
    </source>
</evidence>
<evidence type="ECO:0000256" key="6">
    <source>
        <dbReference type="ARBA" id="ARBA00022777"/>
    </source>
</evidence>
<evidence type="ECO:0000256" key="3">
    <source>
        <dbReference type="ARBA" id="ARBA00022553"/>
    </source>
</evidence>
<keyword evidence="7" id="KW-0067">ATP-binding</keyword>
<feature type="transmembrane region" description="Helical" evidence="13">
    <location>
        <begin position="45"/>
        <end position="65"/>
    </location>
</feature>
<dbReference type="AlphaFoldDB" id="F4KXB4"/>
<feature type="domain" description="Histidine kinase" evidence="14">
    <location>
        <begin position="224"/>
        <end position="449"/>
    </location>
</feature>
<dbReference type="SMART" id="SM00387">
    <property type="entry name" value="HATPase_c"/>
    <property type="match status" value="1"/>
</dbReference>
<keyword evidence="3 11" id="KW-0597">Phosphoprotein</keyword>
<dbReference type="SUPFAM" id="SSF52172">
    <property type="entry name" value="CheY-like"/>
    <property type="match status" value="1"/>
</dbReference>
<feature type="coiled-coil region" evidence="12">
    <location>
        <begin position="183"/>
        <end position="217"/>
    </location>
</feature>
<evidence type="ECO:0000256" key="5">
    <source>
        <dbReference type="ARBA" id="ARBA00022741"/>
    </source>
</evidence>
<name>F4KXB4_HALH1</name>
<protein>
    <recommendedName>
        <fullName evidence="10">Sensory/regulatory protein RpfC</fullName>
        <ecNumber evidence="2">2.7.13.3</ecNumber>
    </recommendedName>
</protein>
<evidence type="ECO:0000256" key="13">
    <source>
        <dbReference type="SAM" id="Phobius"/>
    </source>
</evidence>
<dbReference type="KEGG" id="hhy:Halhy_1428"/>
<dbReference type="Pfam" id="PF00072">
    <property type="entry name" value="Response_reg"/>
    <property type="match status" value="1"/>
</dbReference>
<dbReference type="GO" id="GO:0000155">
    <property type="term" value="F:phosphorelay sensor kinase activity"/>
    <property type="evidence" value="ECO:0007669"/>
    <property type="project" value="InterPro"/>
</dbReference>
<evidence type="ECO:0000259" key="14">
    <source>
        <dbReference type="PROSITE" id="PS50109"/>
    </source>
</evidence>
<feature type="transmembrane region" description="Helical" evidence="13">
    <location>
        <begin position="164"/>
        <end position="183"/>
    </location>
</feature>
<dbReference type="SUPFAM" id="SSF55874">
    <property type="entry name" value="ATPase domain of HSP90 chaperone/DNA topoisomerase II/histidine kinase"/>
    <property type="match status" value="1"/>
</dbReference>
<dbReference type="InterPro" id="IPR005467">
    <property type="entry name" value="His_kinase_dom"/>
</dbReference>
<dbReference type="STRING" id="760192.Halhy_1428"/>
<keyword evidence="5" id="KW-0547">Nucleotide-binding</keyword>
<dbReference type="EMBL" id="CP002691">
    <property type="protein sequence ID" value="AEE49322.1"/>
    <property type="molecule type" value="Genomic_DNA"/>
</dbReference>
<dbReference type="FunFam" id="1.10.287.130:FF:000002">
    <property type="entry name" value="Two-component osmosensing histidine kinase"/>
    <property type="match status" value="1"/>
</dbReference>
<feature type="modified residue" description="4-aspartylphosphate" evidence="11">
    <location>
        <position position="523"/>
    </location>
</feature>
<keyword evidence="13" id="KW-0472">Membrane</keyword>
<keyword evidence="8" id="KW-0902">Two-component regulatory system</keyword>
<evidence type="ECO:0000313" key="17">
    <source>
        <dbReference type="Proteomes" id="UP000008461"/>
    </source>
</evidence>
<dbReference type="InterPro" id="IPR003594">
    <property type="entry name" value="HATPase_dom"/>
</dbReference>
<dbReference type="InterPro" id="IPR011006">
    <property type="entry name" value="CheY-like_superfamily"/>
</dbReference>
<dbReference type="InterPro" id="IPR036097">
    <property type="entry name" value="HisK_dim/P_sf"/>
</dbReference>
<keyword evidence="6 16" id="KW-0418">Kinase</keyword>
<evidence type="ECO:0000259" key="15">
    <source>
        <dbReference type="PROSITE" id="PS50110"/>
    </source>
</evidence>
<evidence type="ECO:0000256" key="12">
    <source>
        <dbReference type="SAM" id="Coils"/>
    </source>
</evidence>